<reference evidence="10 11" key="1">
    <citation type="submission" date="2014-05" db="EMBL/GenBank/DDBJ databases">
        <title>Genome Announcement of Sphingobium lucknowense F2.</title>
        <authorList>
            <person name="Lal R."/>
            <person name="Negi V."/>
            <person name="Lata P."/>
            <person name="Sangwan N."/>
            <person name="Gupta S.K."/>
            <person name="Rao D.L.N."/>
            <person name="Das S."/>
        </authorList>
    </citation>
    <scope>NUCLEOTIDE SEQUENCE [LARGE SCALE GENOMIC DNA]</scope>
    <source>
        <strain evidence="10 11">F2</strain>
    </source>
</reference>
<evidence type="ECO:0000256" key="7">
    <source>
        <dbReference type="ARBA" id="ARBA00023136"/>
    </source>
</evidence>
<evidence type="ECO:0000256" key="2">
    <source>
        <dbReference type="ARBA" id="ARBA00009749"/>
    </source>
</evidence>
<feature type="transmembrane region" description="Helical" evidence="8">
    <location>
        <begin position="133"/>
        <end position="155"/>
    </location>
</feature>
<dbReference type="GO" id="GO:0016020">
    <property type="term" value="C:membrane"/>
    <property type="evidence" value="ECO:0007669"/>
    <property type="project" value="UniProtKB-SubCell"/>
</dbReference>
<evidence type="ECO:0000256" key="5">
    <source>
        <dbReference type="ARBA" id="ARBA00022842"/>
    </source>
</evidence>
<evidence type="ECO:0000256" key="3">
    <source>
        <dbReference type="ARBA" id="ARBA00022448"/>
    </source>
</evidence>
<feature type="transmembrane region" description="Helical" evidence="8">
    <location>
        <begin position="205"/>
        <end position="224"/>
    </location>
</feature>
<gene>
    <name evidence="10" type="ORF">AL00_01950</name>
</gene>
<dbReference type="Pfam" id="PF01769">
    <property type="entry name" value="MgtE"/>
    <property type="match status" value="1"/>
</dbReference>
<evidence type="ECO:0000256" key="4">
    <source>
        <dbReference type="ARBA" id="ARBA00022692"/>
    </source>
</evidence>
<dbReference type="PANTHER" id="PTHR41394">
    <property type="entry name" value="MAGNESIUM TRANSPORTER MGTE"/>
    <property type="match status" value="1"/>
</dbReference>
<evidence type="ECO:0000313" key="11">
    <source>
        <dbReference type="Proteomes" id="UP000028135"/>
    </source>
</evidence>
<dbReference type="SUPFAM" id="SSF54631">
    <property type="entry name" value="CBS-domain pair"/>
    <property type="match status" value="1"/>
</dbReference>
<dbReference type="InterPro" id="IPR046342">
    <property type="entry name" value="CBS_dom_sf"/>
</dbReference>
<keyword evidence="6 8" id="KW-1133">Transmembrane helix</keyword>
<evidence type="ECO:0000256" key="1">
    <source>
        <dbReference type="ARBA" id="ARBA00004141"/>
    </source>
</evidence>
<feature type="transmembrane region" description="Helical" evidence="8">
    <location>
        <begin position="267"/>
        <end position="290"/>
    </location>
</feature>
<dbReference type="InterPro" id="IPR006667">
    <property type="entry name" value="SLC41_membr_dom"/>
</dbReference>
<comment type="subcellular location">
    <subcellularLocation>
        <location evidence="1">Membrane</location>
        <topology evidence="1">Multi-pass membrane protein</topology>
    </subcellularLocation>
</comment>
<dbReference type="Proteomes" id="UP000028135">
    <property type="component" value="Unassembled WGS sequence"/>
</dbReference>
<dbReference type="InterPro" id="IPR036739">
    <property type="entry name" value="SLC41_membr_dom_sf"/>
</dbReference>
<organism evidence="10 11">
    <name type="scientific">Sphingobium indicum F2</name>
    <dbReference type="NCBI Taxonomy" id="1450518"/>
    <lineage>
        <taxon>Bacteria</taxon>
        <taxon>Pseudomonadati</taxon>
        <taxon>Pseudomonadota</taxon>
        <taxon>Alphaproteobacteria</taxon>
        <taxon>Sphingomonadales</taxon>
        <taxon>Sphingomonadaceae</taxon>
        <taxon>Sphingobium</taxon>
    </lineage>
</organism>
<comment type="caution">
    <text evidence="10">The sequence shown here is derived from an EMBL/GenBank/DDBJ whole genome shotgun (WGS) entry which is preliminary data.</text>
</comment>
<feature type="domain" description="SLC41A/MgtE integral membrane" evidence="9">
    <location>
        <begin position="165"/>
        <end position="284"/>
    </location>
</feature>
<dbReference type="AlphaFoldDB" id="A0A8E0WVK4"/>
<evidence type="ECO:0000313" key="10">
    <source>
        <dbReference type="EMBL" id="KER38116.1"/>
    </source>
</evidence>
<evidence type="ECO:0000259" key="9">
    <source>
        <dbReference type="Pfam" id="PF01769"/>
    </source>
</evidence>
<evidence type="ECO:0000256" key="6">
    <source>
        <dbReference type="ARBA" id="ARBA00022989"/>
    </source>
</evidence>
<keyword evidence="5" id="KW-0460">Magnesium</keyword>
<dbReference type="EMBL" id="JANF02000004">
    <property type="protein sequence ID" value="KER38116.1"/>
    <property type="molecule type" value="Genomic_DNA"/>
</dbReference>
<keyword evidence="3" id="KW-0813">Transport</keyword>
<feature type="transmembrane region" description="Helical" evidence="8">
    <location>
        <begin position="230"/>
        <end position="255"/>
    </location>
</feature>
<dbReference type="SUPFAM" id="SSF161093">
    <property type="entry name" value="MgtE membrane domain-like"/>
    <property type="match status" value="1"/>
</dbReference>
<name>A0A8E0WVK4_9SPHN</name>
<dbReference type="PANTHER" id="PTHR41394:SF5">
    <property type="entry name" value="SLC41A_MGTE INTEGRAL MEMBRANE DOMAIN-CONTAINING PROTEIN"/>
    <property type="match status" value="1"/>
</dbReference>
<dbReference type="Gene3D" id="1.10.357.20">
    <property type="entry name" value="SLC41 divalent cation transporters, integral membrane domain"/>
    <property type="match status" value="1"/>
</dbReference>
<keyword evidence="4 8" id="KW-0812">Transmembrane</keyword>
<comment type="similarity">
    <text evidence="2">Belongs to the SLC41A transporter family.</text>
</comment>
<sequence length="291" mass="31077">MVGETWDLVEIVVVIDEDRRVQAVVDTRDLLAAADPAQPVADLARPWPVIDSSVTPERAALTAHRHNVSVLPVAGDDGVLVGCLRGEALMDVLWHEHAEDLHRFAGLQRETRGARRAFLLDSPLQRLRKRAPWLLAGAIGSTFATSLMASFEAALAVDVSIAFFIPAIVYLADAVGTQTEAIAVRGLTLEHRKLGHAIVREAATGLLIGVLLGLLAFLGVLFIFGNGALALAVSLSLVAASAFASIFGVVLPWLLDRAGFDPAFGAGPLATIVQDLASILLYLSMVRWLML</sequence>
<keyword evidence="7 8" id="KW-0472">Membrane</keyword>
<accession>A0A8E0WVK4</accession>
<evidence type="ECO:0000256" key="8">
    <source>
        <dbReference type="SAM" id="Phobius"/>
    </source>
</evidence>
<dbReference type="GO" id="GO:0008324">
    <property type="term" value="F:monoatomic cation transmembrane transporter activity"/>
    <property type="evidence" value="ECO:0007669"/>
    <property type="project" value="InterPro"/>
</dbReference>
<proteinExistence type="inferred from homology"/>
<protein>
    <recommendedName>
        <fullName evidence="9">SLC41A/MgtE integral membrane domain-containing protein</fullName>
    </recommendedName>
</protein>
<dbReference type="Gene3D" id="3.10.580.10">
    <property type="entry name" value="CBS-domain"/>
    <property type="match status" value="1"/>
</dbReference>